<dbReference type="InterPro" id="IPR035899">
    <property type="entry name" value="DBL_dom_sf"/>
</dbReference>
<dbReference type="AlphaFoldDB" id="A0A6A4BU60"/>
<dbReference type="SUPFAM" id="SSF48065">
    <property type="entry name" value="DBL homology domain (DH-domain)"/>
    <property type="match status" value="1"/>
</dbReference>
<dbReference type="GO" id="GO:0005737">
    <property type="term" value="C:cytoplasm"/>
    <property type="evidence" value="ECO:0007669"/>
    <property type="project" value="TreeGrafter"/>
</dbReference>
<evidence type="ECO:0000313" key="5">
    <source>
        <dbReference type="Proteomes" id="UP000437068"/>
    </source>
</evidence>
<protein>
    <recommendedName>
        <fullName evidence="2">DH domain-containing protein</fullName>
    </recommendedName>
</protein>
<dbReference type="Gene3D" id="1.20.900.10">
    <property type="entry name" value="Dbl homology (DH) domain"/>
    <property type="match status" value="1"/>
</dbReference>
<reference evidence="5 6" key="1">
    <citation type="submission" date="2018-08" db="EMBL/GenBank/DDBJ databases">
        <title>Genomic investigation of the strawberry pathogen Phytophthora fragariae indicates pathogenicity is determined by transcriptional variation in three key races.</title>
        <authorList>
            <person name="Adams T.M."/>
            <person name="Armitage A.D."/>
            <person name="Sobczyk M.K."/>
            <person name="Bates H.J."/>
            <person name="Dunwell J.M."/>
            <person name="Nellist C.F."/>
            <person name="Harrison R.J."/>
        </authorList>
    </citation>
    <scope>NUCLEOTIDE SEQUENCE [LARGE SCALE GENOMIC DNA]</scope>
    <source>
        <strain evidence="4 5">A4</strain>
        <strain evidence="3 6">NOV-5</strain>
    </source>
</reference>
<evidence type="ECO:0000313" key="3">
    <source>
        <dbReference type="EMBL" id="KAE9084057.1"/>
    </source>
</evidence>
<sequence length="611" mass="68279">MTMLDSVVPPKLPISEMAVARTPQVMRLAKMTYDERSPRFLRHLQALDHPSKRNWTTAERICSEMIATERDYVSDITGLVDRFLDPFAAFADEYIKTKEELPAFTALRCAAHFILGVHKELLKLMEPPQQRRFFNFSNALNSTGSSGSGPLEAVTRVTKAFASTVEYMKVYALYCSNYLPATEELKAHAKLLDAFTLSQDNNNENSFDAVSDLIKPVQRICRYSLLFRSLVQNATTPEEALLSQQALESVQRVSDQVNARVRDAENNVRLVNISNSIDNSKVAAKLELLRPGRTLLCEMPAAVQVMDRRARLARALHLHRARHLRTRECQQPRDSTNSVNSEMELLGGDTSEITREESALRDSLTSSGHGCGKDRQRVILLSDALLIANKSNFRLRVRRHICLSCAIVIEANETEDATTASESCTRSFALLASKTGRCNCHNLSPSTLKRPVKRRYSLSKSMSQLAVDEPEDISVDVASPASPLRRRQRRTARQYIVHCESEQKKKEFAALLRGAIARCARSEEPPRSSIGLAATNLSAKLWQSIKQRDFSQTLVLGYGSLLRRRANAMASVCHDEEINGSTDESNSDDAPSSHQNQRLLRTSRLATSGAA</sequence>
<gene>
    <name evidence="4" type="ORF">PF001_g26240</name>
    <name evidence="3" type="ORF">PF006_g26553</name>
</gene>
<evidence type="ECO:0000259" key="2">
    <source>
        <dbReference type="PROSITE" id="PS50010"/>
    </source>
</evidence>
<dbReference type="Pfam" id="PF00621">
    <property type="entry name" value="RhoGEF"/>
    <property type="match status" value="1"/>
</dbReference>
<evidence type="ECO:0000256" key="1">
    <source>
        <dbReference type="SAM" id="MobiDB-lite"/>
    </source>
</evidence>
<dbReference type="PANTHER" id="PTHR12673:SF159">
    <property type="entry name" value="LD03170P"/>
    <property type="match status" value="1"/>
</dbReference>
<dbReference type="SMART" id="SM00325">
    <property type="entry name" value="RhoGEF"/>
    <property type="match status" value="1"/>
</dbReference>
<dbReference type="PANTHER" id="PTHR12673">
    <property type="entry name" value="FACIOGENITAL DYSPLASIA PROTEIN"/>
    <property type="match status" value="1"/>
</dbReference>
<dbReference type="InterPro" id="IPR000219">
    <property type="entry name" value="DH_dom"/>
</dbReference>
<organism evidence="4 5">
    <name type="scientific">Phytophthora fragariae</name>
    <dbReference type="NCBI Taxonomy" id="53985"/>
    <lineage>
        <taxon>Eukaryota</taxon>
        <taxon>Sar</taxon>
        <taxon>Stramenopiles</taxon>
        <taxon>Oomycota</taxon>
        <taxon>Peronosporomycetes</taxon>
        <taxon>Peronosporales</taxon>
        <taxon>Peronosporaceae</taxon>
        <taxon>Phytophthora</taxon>
    </lineage>
</organism>
<comment type="caution">
    <text evidence="4">The sequence shown here is derived from an EMBL/GenBank/DDBJ whole genome shotgun (WGS) entry which is preliminary data.</text>
</comment>
<dbReference type="Gene3D" id="2.30.29.30">
    <property type="entry name" value="Pleckstrin-homology domain (PH domain)/Phosphotyrosine-binding domain (PTB)"/>
    <property type="match status" value="1"/>
</dbReference>
<dbReference type="Proteomes" id="UP000437068">
    <property type="component" value="Unassembled WGS sequence"/>
</dbReference>
<dbReference type="GO" id="GO:0005085">
    <property type="term" value="F:guanyl-nucleotide exchange factor activity"/>
    <property type="evidence" value="ECO:0007669"/>
    <property type="project" value="InterPro"/>
</dbReference>
<evidence type="ECO:0000313" key="4">
    <source>
        <dbReference type="EMBL" id="KAE9276202.1"/>
    </source>
</evidence>
<accession>A0A6A4BU60</accession>
<feature type="compositionally biased region" description="Polar residues" evidence="1">
    <location>
        <begin position="579"/>
        <end position="611"/>
    </location>
</feature>
<evidence type="ECO:0000313" key="6">
    <source>
        <dbReference type="Proteomes" id="UP000440732"/>
    </source>
</evidence>
<dbReference type="InterPro" id="IPR051092">
    <property type="entry name" value="FYVE_RhoGEF_PH"/>
</dbReference>
<name>A0A6A4BU60_9STRA</name>
<proteinExistence type="predicted"/>
<dbReference type="InterPro" id="IPR011993">
    <property type="entry name" value="PH-like_dom_sf"/>
</dbReference>
<feature type="region of interest" description="Disordered" evidence="1">
    <location>
        <begin position="577"/>
        <end position="611"/>
    </location>
</feature>
<dbReference type="EMBL" id="QXGE01003241">
    <property type="protein sequence ID" value="KAE9276202.1"/>
    <property type="molecule type" value="Genomic_DNA"/>
</dbReference>
<dbReference type="Proteomes" id="UP000440732">
    <property type="component" value="Unassembled WGS sequence"/>
</dbReference>
<dbReference type="PROSITE" id="PS50010">
    <property type="entry name" value="DH_2"/>
    <property type="match status" value="1"/>
</dbReference>
<feature type="domain" description="DH" evidence="2">
    <location>
        <begin position="57"/>
        <end position="260"/>
    </location>
</feature>
<dbReference type="EMBL" id="QXGA01003372">
    <property type="protein sequence ID" value="KAE9084057.1"/>
    <property type="molecule type" value="Genomic_DNA"/>
</dbReference>